<dbReference type="EMBL" id="FRFD01000006">
    <property type="protein sequence ID" value="SHO49341.1"/>
    <property type="molecule type" value="Genomic_DNA"/>
</dbReference>
<organism evidence="6 7">
    <name type="scientific">Anaerocolumna xylanovorans DSM 12503</name>
    <dbReference type="NCBI Taxonomy" id="1121345"/>
    <lineage>
        <taxon>Bacteria</taxon>
        <taxon>Bacillati</taxon>
        <taxon>Bacillota</taxon>
        <taxon>Clostridia</taxon>
        <taxon>Lachnospirales</taxon>
        <taxon>Lachnospiraceae</taxon>
        <taxon>Anaerocolumna</taxon>
    </lineage>
</organism>
<dbReference type="Gene3D" id="3.20.70.20">
    <property type="match status" value="1"/>
</dbReference>
<keyword evidence="2" id="KW-0456">Lyase</keyword>
<dbReference type="InterPro" id="IPR004184">
    <property type="entry name" value="PFL_dom"/>
</dbReference>
<dbReference type="Proteomes" id="UP000184612">
    <property type="component" value="Unassembled WGS sequence"/>
</dbReference>
<evidence type="ECO:0000259" key="5">
    <source>
        <dbReference type="PROSITE" id="PS51554"/>
    </source>
</evidence>
<dbReference type="GO" id="GO:0016829">
    <property type="term" value="F:lyase activity"/>
    <property type="evidence" value="ECO:0007669"/>
    <property type="project" value="UniProtKB-KW"/>
</dbReference>
<dbReference type="STRING" id="1121345.SAMN02745217_02261"/>
<dbReference type="PROSITE" id="PS51149">
    <property type="entry name" value="GLY_RADICAL_2"/>
    <property type="match status" value="1"/>
</dbReference>
<accession>A0A1M7Y9T0</accession>
<feature type="domain" description="PFL" evidence="5">
    <location>
        <begin position="1"/>
        <end position="588"/>
    </location>
</feature>
<proteinExistence type="predicted"/>
<dbReference type="SUPFAM" id="SSF51998">
    <property type="entry name" value="PFL-like glycyl radical enzymes"/>
    <property type="match status" value="1"/>
</dbReference>
<evidence type="ECO:0000313" key="6">
    <source>
        <dbReference type="EMBL" id="SHO49341.1"/>
    </source>
</evidence>
<protein>
    <submittedName>
        <fullName evidence="6">Formate C-acetyltransferase</fullName>
    </submittedName>
</protein>
<keyword evidence="7" id="KW-1185">Reference proteome</keyword>
<gene>
    <name evidence="6" type="ORF">SAMN02745217_02261</name>
</gene>
<keyword evidence="1 3" id="KW-0556">Organic radical</keyword>
<dbReference type="PROSITE" id="PS51554">
    <property type="entry name" value="PFL"/>
    <property type="match status" value="1"/>
</dbReference>
<keyword evidence="6" id="KW-0808">Transferase</keyword>
<reference evidence="6 7" key="1">
    <citation type="submission" date="2016-12" db="EMBL/GenBank/DDBJ databases">
        <authorList>
            <person name="Song W.-J."/>
            <person name="Kurnit D.M."/>
        </authorList>
    </citation>
    <scope>NUCLEOTIDE SEQUENCE [LARGE SCALE GENOMIC DNA]</scope>
    <source>
        <strain evidence="6 7">DSM 12503</strain>
    </source>
</reference>
<feature type="modified residue" description="Glycine radical" evidence="3">
    <location>
        <position position="691"/>
    </location>
</feature>
<dbReference type="InterPro" id="IPR051215">
    <property type="entry name" value="GRE"/>
</dbReference>
<dbReference type="RefSeq" id="WP_084558608.1">
    <property type="nucleotide sequence ID" value="NZ_FRFD01000006.1"/>
</dbReference>
<evidence type="ECO:0000256" key="2">
    <source>
        <dbReference type="ARBA" id="ARBA00023239"/>
    </source>
</evidence>
<name>A0A1M7Y9T0_9FIRM</name>
<dbReference type="PANTHER" id="PTHR43641">
    <property type="entry name" value="FORMATE ACETYLTRANSFERASE 3-RELATED"/>
    <property type="match status" value="1"/>
</dbReference>
<dbReference type="Pfam" id="PF02901">
    <property type="entry name" value="PFL-like"/>
    <property type="match status" value="1"/>
</dbReference>
<dbReference type="PANTHER" id="PTHR43641:SF2">
    <property type="entry name" value="DEHYDRATASE YBIW-RELATED"/>
    <property type="match status" value="1"/>
</dbReference>
<feature type="domain" description="Glycine radical" evidence="4">
    <location>
        <begin position="595"/>
        <end position="715"/>
    </location>
</feature>
<dbReference type="GO" id="GO:0016740">
    <property type="term" value="F:transferase activity"/>
    <property type="evidence" value="ECO:0007669"/>
    <property type="project" value="UniProtKB-KW"/>
</dbReference>
<dbReference type="OrthoDB" id="9803969at2"/>
<evidence type="ECO:0000259" key="4">
    <source>
        <dbReference type="PROSITE" id="PS51149"/>
    </source>
</evidence>
<evidence type="ECO:0000313" key="7">
    <source>
        <dbReference type="Proteomes" id="UP000184612"/>
    </source>
</evidence>
<evidence type="ECO:0000256" key="1">
    <source>
        <dbReference type="ARBA" id="ARBA00022818"/>
    </source>
</evidence>
<evidence type="ECO:0000256" key="3">
    <source>
        <dbReference type="PROSITE-ProRule" id="PRU00493"/>
    </source>
</evidence>
<dbReference type="GO" id="GO:0005829">
    <property type="term" value="C:cytosol"/>
    <property type="evidence" value="ECO:0007669"/>
    <property type="project" value="TreeGrafter"/>
</dbReference>
<dbReference type="AlphaFoldDB" id="A0A1M7Y9T0"/>
<dbReference type="InterPro" id="IPR001150">
    <property type="entry name" value="Gly_radical"/>
</dbReference>
<dbReference type="Pfam" id="PF01228">
    <property type="entry name" value="Gly_radical"/>
    <property type="match status" value="1"/>
</dbReference>
<sequence length="715" mass="81124">MDRMTWQDRADLLRKKKVQHTQQKKEKNGFMDADDYGTVPMPDSFTFQAIPNHSNGGFYGPTGWSVNFEAYMKEYPVYVDPLEILCGRWRGMLIQHAKGWPQDLYPYEELKREQELYGITTGIGADSHFAGDFSIGLALGWGGLLSKVRDYRDLHGEEKKEFYDAEERIILTIQHWIGRHIEEIKRLLEEEKTPEIRETLEKMLRCNEWVIEGAPRTFLEACQWVAWFATVSRIYDRDGAGFNLDVLLLPYYERDTAAGILDDGEARFIIANLLLIDTHYYQVSGADIDGNDLTNHLSYLVLEGAHMLNISNNLTVRYHDNMDREFFHKAVEYLFIDKNGWPRFSGDTGLMNYQKNKGVTKGDARNRIAVGCNWMAVPGKEYPLNDCIKINVAKVLDIAYHQMMQGEDYSLEKLMKIFEEHLKRAVEVTAKGIDIHFKHMHKVMPELVLDLIMHGTLEKGLNISQCAQLCTVGIDGVGLGTIADSLAAIEQRIVLEKKLSWQELYKAIQSNFEGVSGERTRLMLRASERYCQGDSLGDKWAVRVSELFARLVKEQPVPEGRELIPGWFSWSSTIMFGKQVGATADGRRAFTPVTHGANPNPGFRKDGAPTSMATGIAKVQPGYGNAAPLQLEMDPHLSAQEGGVEKVMQLLKTHMDMGGTLININVLDKEKLMEAHRDPSLHPDLVVRVTGFTAYFATLSPEFRQLVVDRFVEGL</sequence>